<gene>
    <name evidence="3" type="ORF">A9308_04905</name>
</gene>
<keyword evidence="2" id="KW-0732">Signal</keyword>
<dbReference type="EMBL" id="LZMZ01000009">
    <property type="protein sequence ID" value="OBX79949.1"/>
    <property type="molecule type" value="Genomic_DNA"/>
</dbReference>
<comment type="caution">
    <text evidence="3">The sequence shown here is derived from an EMBL/GenBank/DDBJ whole genome shotgun (WGS) entry which is preliminary data.</text>
</comment>
<accession>A0A1B8QE64</accession>
<protein>
    <submittedName>
        <fullName evidence="3">Uncharacterized protein</fullName>
    </submittedName>
</protein>
<evidence type="ECO:0000313" key="4">
    <source>
        <dbReference type="Proteomes" id="UP000092508"/>
    </source>
</evidence>
<feature type="compositionally biased region" description="Basic and acidic residues" evidence="1">
    <location>
        <begin position="78"/>
        <end position="87"/>
    </location>
</feature>
<evidence type="ECO:0000256" key="1">
    <source>
        <dbReference type="SAM" id="MobiDB-lite"/>
    </source>
</evidence>
<feature type="chain" id="PRO_5008612335" evidence="2">
    <location>
        <begin position="24"/>
        <end position="87"/>
    </location>
</feature>
<dbReference type="AlphaFoldDB" id="A0A1B8QE64"/>
<dbReference type="RefSeq" id="WP_067235456.1">
    <property type="nucleotide sequence ID" value="NZ_CP171125.1"/>
</dbReference>
<organism evidence="3 4">
    <name type="scientific">Faucicola atlantae</name>
    <dbReference type="NCBI Taxonomy" id="34059"/>
    <lineage>
        <taxon>Bacteria</taxon>
        <taxon>Pseudomonadati</taxon>
        <taxon>Pseudomonadota</taxon>
        <taxon>Gammaproteobacteria</taxon>
        <taxon>Moraxellales</taxon>
        <taxon>Moraxellaceae</taxon>
        <taxon>Faucicola</taxon>
    </lineage>
</organism>
<name>A0A1B8QE64_9GAMM</name>
<feature type="compositionally biased region" description="Low complexity" evidence="1">
    <location>
        <begin position="25"/>
        <end position="50"/>
    </location>
</feature>
<evidence type="ECO:0000256" key="2">
    <source>
        <dbReference type="SAM" id="SignalP"/>
    </source>
</evidence>
<reference evidence="3 4" key="1">
    <citation type="submission" date="2016-06" db="EMBL/GenBank/DDBJ databases">
        <title>Draft genome of Moraxella atlantae CCUG 66109.</title>
        <authorList>
            <person name="Salva-Serra F."/>
            <person name="Engstrom-Jakobsson H."/>
            <person name="Thorell K."/>
            <person name="Gonzales-Siles L."/>
            <person name="Karlsson R."/>
            <person name="Boulund F."/>
            <person name="Engstrand L."/>
            <person name="Kristiansson E."/>
            <person name="Moore E."/>
        </authorList>
    </citation>
    <scope>NUCLEOTIDE SEQUENCE [LARGE SCALE GENOMIC DNA]</scope>
    <source>
        <strain evidence="3 4">CCUG 66109</strain>
    </source>
</reference>
<sequence>MKALSTAAIIALVVAGLGMNAQAATTANKKATPKAKTTQQRTTTKASAKTAPKKTAKSSTNSGYMANEVNIDIPAELKVNEDRSVSR</sequence>
<dbReference type="Proteomes" id="UP000092508">
    <property type="component" value="Unassembled WGS sequence"/>
</dbReference>
<proteinExistence type="predicted"/>
<evidence type="ECO:0000313" key="3">
    <source>
        <dbReference type="EMBL" id="OBX79949.1"/>
    </source>
</evidence>
<feature type="signal peptide" evidence="2">
    <location>
        <begin position="1"/>
        <end position="23"/>
    </location>
</feature>
<feature type="region of interest" description="Disordered" evidence="1">
    <location>
        <begin position="25"/>
        <end position="87"/>
    </location>
</feature>